<dbReference type="KEGG" id="fil:BN1229_v1_1857"/>
<gene>
    <name evidence="1" type="ORF">YBN1229_v1_1860</name>
</gene>
<evidence type="ECO:0000313" key="1">
    <source>
        <dbReference type="EMBL" id="CPR18773.1"/>
    </source>
</evidence>
<dbReference type="Gene3D" id="3.30.160.100">
    <property type="entry name" value="Ribosome hibernation promotion factor-like"/>
    <property type="match status" value="1"/>
</dbReference>
<keyword evidence="2" id="KW-1185">Reference proteome</keyword>
<dbReference type="Pfam" id="PF02482">
    <property type="entry name" value="Ribosomal_S30AE"/>
    <property type="match status" value="1"/>
</dbReference>
<dbReference type="RefSeq" id="WP_052743792.1">
    <property type="nucleotide sequence ID" value="NZ_LN829118.1"/>
</dbReference>
<dbReference type="Proteomes" id="UP000033187">
    <property type="component" value="Chromosome 1"/>
</dbReference>
<dbReference type="EMBL" id="LN829119">
    <property type="protein sequence ID" value="CPR18773.1"/>
    <property type="molecule type" value="Genomic_DNA"/>
</dbReference>
<organism evidence="1 2">
    <name type="scientific">Candidatus Filomicrobium marinum</name>
    <dbReference type="NCBI Taxonomy" id="1608628"/>
    <lineage>
        <taxon>Bacteria</taxon>
        <taxon>Pseudomonadati</taxon>
        <taxon>Pseudomonadota</taxon>
        <taxon>Alphaproteobacteria</taxon>
        <taxon>Hyphomicrobiales</taxon>
        <taxon>Hyphomicrobiaceae</taxon>
        <taxon>Filomicrobium</taxon>
    </lineage>
</organism>
<reference evidence="2" key="1">
    <citation type="submission" date="2015-02" db="EMBL/GenBank/DDBJ databases">
        <authorList>
            <person name="Chooi Y.-H."/>
        </authorList>
    </citation>
    <scope>NUCLEOTIDE SEQUENCE [LARGE SCALE GENOMIC DNA]</scope>
    <source>
        <strain evidence="2">strain Y</strain>
    </source>
</reference>
<dbReference type="InterPro" id="IPR036567">
    <property type="entry name" value="RHF-like"/>
</dbReference>
<dbReference type="KEGG" id="fiy:BN1229_v1_1860"/>
<sequence length="109" mass="12383">MQDPLIITFRHLESSEAVENQVRQRLTDLQKLYPRIVACEVVIEAPQKRKVTGREFKVHLKLSIPGPDINVTGEASRGEAAEDVNVAVREAFEAAERILVERKEKLARH</sequence>
<accession>A0A0D6JFF6</accession>
<proteinExistence type="predicted"/>
<evidence type="ECO:0000313" key="2">
    <source>
        <dbReference type="Proteomes" id="UP000033187"/>
    </source>
</evidence>
<dbReference type="AlphaFoldDB" id="A0A0D6JFF6"/>
<name>A0A0D6JFF6_9HYPH</name>
<dbReference type="SUPFAM" id="SSF69754">
    <property type="entry name" value="Ribosome binding protein Y (YfiA homologue)"/>
    <property type="match status" value="1"/>
</dbReference>
<dbReference type="InterPro" id="IPR003489">
    <property type="entry name" value="RHF/RaiA"/>
</dbReference>
<dbReference type="OrthoDB" id="9782252at2"/>
<protein>
    <submittedName>
        <fullName evidence="1">Ribosome-associated factor Y</fullName>
    </submittedName>
</protein>